<comment type="caution">
    <text evidence="2">The sequence shown here is derived from an EMBL/GenBank/DDBJ whole genome shotgun (WGS) entry which is preliminary data.</text>
</comment>
<dbReference type="AlphaFoldDB" id="A0A699WXB4"/>
<name>A0A699WXB4_TANCI</name>
<sequence>RGRVSVGGFGLDYLRRGLPERREGPELPEAAHQLRQARQRPDSGQLLRDDGRH</sequence>
<proteinExistence type="predicted"/>
<gene>
    <name evidence="2" type="ORF">Tci_924126</name>
</gene>
<feature type="region of interest" description="Disordered" evidence="1">
    <location>
        <begin position="17"/>
        <end position="53"/>
    </location>
</feature>
<accession>A0A699WXB4</accession>
<evidence type="ECO:0000313" key="2">
    <source>
        <dbReference type="EMBL" id="GFD52157.1"/>
    </source>
</evidence>
<reference evidence="2" key="1">
    <citation type="journal article" date="2019" name="Sci. Rep.">
        <title>Draft genome of Tanacetum cinerariifolium, the natural source of mosquito coil.</title>
        <authorList>
            <person name="Yamashiro T."/>
            <person name="Shiraishi A."/>
            <person name="Satake H."/>
            <person name="Nakayama K."/>
        </authorList>
    </citation>
    <scope>NUCLEOTIDE SEQUENCE</scope>
</reference>
<evidence type="ECO:0000256" key="1">
    <source>
        <dbReference type="SAM" id="MobiDB-lite"/>
    </source>
</evidence>
<protein>
    <submittedName>
        <fullName evidence="2">Uncharacterized protein</fullName>
    </submittedName>
</protein>
<organism evidence="2">
    <name type="scientific">Tanacetum cinerariifolium</name>
    <name type="common">Dalmatian daisy</name>
    <name type="synonym">Chrysanthemum cinerariifolium</name>
    <dbReference type="NCBI Taxonomy" id="118510"/>
    <lineage>
        <taxon>Eukaryota</taxon>
        <taxon>Viridiplantae</taxon>
        <taxon>Streptophyta</taxon>
        <taxon>Embryophyta</taxon>
        <taxon>Tracheophyta</taxon>
        <taxon>Spermatophyta</taxon>
        <taxon>Magnoliopsida</taxon>
        <taxon>eudicotyledons</taxon>
        <taxon>Gunneridae</taxon>
        <taxon>Pentapetalae</taxon>
        <taxon>asterids</taxon>
        <taxon>campanulids</taxon>
        <taxon>Asterales</taxon>
        <taxon>Asteraceae</taxon>
        <taxon>Asteroideae</taxon>
        <taxon>Anthemideae</taxon>
        <taxon>Anthemidinae</taxon>
        <taxon>Tanacetum</taxon>
    </lineage>
</organism>
<dbReference type="EMBL" id="BKCJ011778698">
    <property type="protein sequence ID" value="GFD52157.1"/>
    <property type="molecule type" value="Genomic_DNA"/>
</dbReference>
<feature type="non-terminal residue" evidence="2">
    <location>
        <position position="1"/>
    </location>
</feature>